<dbReference type="PANTHER" id="PTHR11142:SF0">
    <property type="entry name" value="TRNA PSEUDOURIDINE SYNTHASE-LIKE 1"/>
    <property type="match status" value="1"/>
</dbReference>
<dbReference type="NCBIfam" id="TIGR00071">
    <property type="entry name" value="hisT_truA"/>
    <property type="match status" value="1"/>
</dbReference>
<evidence type="ECO:0000313" key="10">
    <source>
        <dbReference type="Proteomes" id="UP001155057"/>
    </source>
</evidence>
<dbReference type="InterPro" id="IPR020095">
    <property type="entry name" value="PsdUridine_synth_TruA_C"/>
</dbReference>
<keyword evidence="3 4" id="KW-0413">Isomerase</keyword>
<gene>
    <name evidence="4" type="primary">truA</name>
    <name evidence="9" type="ORF">GGP61_002526</name>
</gene>
<keyword evidence="2 4" id="KW-0819">tRNA processing</keyword>
<reference evidence="9" key="1">
    <citation type="submission" date="2022-08" db="EMBL/GenBank/DDBJ databases">
        <title>Genomic Encyclopedia of Type Strains, Phase V (KMG-V): Genome sequencing to study the core and pangenomes of soil and plant-associated prokaryotes.</title>
        <authorList>
            <person name="Whitman W."/>
        </authorList>
    </citation>
    <scope>NUCLEOTIDE SEQUENCE</scope>
    <source>
        <strain evidence="9">SP3049</strain>
    </source>
</reference>
<comment type="similarity">
    <text evidence="1 4 7">Belongs to the tRNA pseudouridine synthase TruA family.</text>
</comment>
<dbReference type="HAMAP" id="MF_00171">
    <property type="entry name" value="TruA"/>
    <property type="match status" value="1"/>
</dbReference>
<evidence type="ECO:0000256" key="7">
    <source>
        <dbReference type="RuleBase" id="RU003792"/>
    </source>
</evidence>
<dbReference type="SMR" id="A0A9X2Q998"/>
<dbReference type="RefSeq" id="WP_011403435.1">
    <property type="nucleotide sequence ID" value="NZ_CBCSAO010000015.1"/>
</dbReference>
<feature type="domain" description="Pseudouridine synthase I TruA alpha/beta" evidence="8">
    <location>
        <begin position="8"/>
        <end position="104"/>
    </location>
</feature>
<sequence length="265" mass="29570">MPRYRLLVEYDGTDFHGWQIQPTVPTVQGALEEAVDTVVGTACRVTGSGRTDAGVHARGQVAHVDLPETRDPYRLRGSLNGLTPDAVAVRRVERAPDDFHARYDARRRRYHYHLHTQPCALGRRARTPVRPVPDFGRIRAATPDLLGRHNFSSFCLTQSETENRVCTLTHLRWVDEARRGCWRVEVVGTRFLHGMVRALVGTLVEIGHEKRAADALPAVLAARDRRAAGPSMPPEGLVLEAVRYEQPLFDDGPGDPLVPAVRREA</sequence>
<evidence type="ECO:0000256" key="4">
    <source>
        <dbReference type="HAMAP-Rule" id="MF_00171"/>
    </source>
</evidence>
<dbReference type="Gene3D" id="3.30.70.660">
    <property type="entry name" value="Pseudouridine synthase I, catalytic domain, C-terminal subdomain"/>
    <property type="match status" value="1"/>
</dbReference>
<dbReference type="InterPro" id="IPR020094">
    <property type="entry name" value="TruA/RsuA/RluB/E/F_N"/>
</dbReference>
<evidence type="ECO:0000259" key="8">
    <source>
        <dbReference type="Pfam" id="PF01416"/>
    </source>
</evidence>
<proteinExistence type="inferred from homology"/>
<protein>
    <recommendedName>
        <fullName evidence="4">tRNA pseudouridine synthase A</fullName>
        <ecNumber evidence="4">5.4.99.12</ecNumber>
    </recommendedName>
    <alternativeName>
        <fullName evidence="4">tRNA pseudouridine(38-40) synthase</fullName>
    </alternativeName>
    <alternativeName>
        <fullName evidence="4">tRNA pseudouridylate synthase I</fullName>
    </alternativeName>
    <alternativeName>
        <fullName evidence="4">tRNA-uridine isomerase I</fullName>
    </alternativeName>
</protein>
<dbReference type="Gene3D" id="3.30.70.580">
    <property type="entry name" value="Pseudouridine synthase I, catalytic domain, N-terminal subdomain"/>
    <property type="match status" value="1"/>
</dbReference>
<dbReference type="PIRSF" id="PIRSF001430">
    <property type="entry name" value="tRNA_psdUrid_synth"/>
    <property type="match status" value="1"/>
</dbReference>
<feature type="domain" description="Pseudouridine synthase I TruA alpha/beta" evidence="8">
    <location>
        <begin position="144"/>
        <end position="245"/>
    </location>
</feature>
<evidence type="ECO:0000256" key="3">
    <source>
        <dbReference type="ARBA" id="ARBA00023235"/>
    </source>
</evidence>
<evidence type="ECO:0000256" key="5">
    <source>
        <dbReference type="PIRSR" id="PIRSR001430-1"/>
    </source>
</evidence>
<dbReference type="InterPro" id="IPR020097">
    <property type="entry name" value="PsdUridine_synth_TruA_a/b_dom"/>
</dbReference>
<dbReference type="EC" id="5.4.99.12" evidence="4"/>
<name>A0A9X2Q998_9BACT</name>
<evidence type="ECO:0000256" key="2">
    <source>
        <dbReference type="ARBA" id="ARBA00022694"/>
    </source>
</evidence>
<comment type="subunit">
    <text evidence="4">Homodimer.</text>
</comment>
<comment type="function">
    <text evidence="4">Formation of pseudouridine at positions 38, 39 and 40 in the anticodon stem and loop of transfer RNAs.</text>
</comment>
<feature type="binding site" evidence="4 6">
    <location>
        <position position="110"/>
    </location>
    <ligand>
        <name>substrate</name>
    </ligand>
</feature>
<dbReference type="FunFam" id="3.30.70.580:FF:000001">
    <property type="entry name" value="tRNA pseudouridine synthase A"/>
    <property type="match status" value="1"/>
</dbReference>
<dbReference type="GO" id="GO:0031119">
    <property type="term" value="P:tRNA pseudouridine synthesis"/>
    <property type="evidence" value="ECO:0007669"/>
    <property type="project" value="UniProtKB-UniRule"/>
</dbReference>
<feature type="active site" description="Nucleophile" evidence="4 5">
    <location>
        <position position="52"/>
    </location>
</feature>
<dbReference type="CDD" id="cd02570">
    <property type="entry name" value="PseudoU_synth_EcTruA"/>
    <property type="match status" value="1"/>
</dbReference>
<evidence type="ECO:0000256" key="6">
    <source>
        <dbReference type="PIRSR" id="PIRSR001430-2"/>
    </source>
</evidence>
<dbReference type="Pfam" id="PF01416">
    <property type="entry name" value="PseudoU_synth_1"/>
    <property type="match status" value="2"/>
</dbReference>
<comment type="caution">
    <text evidence="4">Lacks conserved residue(s) required for the propagation of feature annotation.</text>
</comment>
<comment type="caution">
    <text evidence="9">The sequence shown here is derived from an EMBL/GenBank/DDBJ whole genome shotgun (WGS) entry which is preliminary data.</text>
</comment>
<comment type="catalytic activity">
    <reaction evidence="4 7">
        <text>uridine(38/39/40) in tRNA = pseudouridine(38/39/40) in tRNA</text>
        <dbReference type="Rhea" id="RHEA:22376"/>
        <dbReference type="Rhea" id="RHEA-COMP:10085"/>
        <dbReference type="Rhea" id="RHEA-COMP:10087"/>
        <dbReference type="ChEBI" id="CHEBI:65314"/>
        <dbReference type="ChEBI" id="CHEBI:65315"/>
        <dbReference type="EC" id="5.4.99.12"/>
    </reaction>
</comment>
<accession>A0A9X2Q998</accession>
<dbReference type="EMBL" id="JANUAE010000009">
    <property type="protein sequence ID" value="MCS3710900.1"/>
    <property type="molecule type" value="Genomic_DNA"/>
</dbReference>
<dbReference type="GO" id="GO:0160147">
    <property type="term" value="F:tRNA pseudouridine(38-40) synthase activity"/>
    <property type="evidence" value="ECO:0007669"/>
    <property type="project" value="UniProtKB-EC"/>
</dbReference>
<dbReference type="InterPro" id="IPR001406">
    <property type="entry name" value="PsdUridine_synth_TruA"/>
</dbReference>
<dbReference type="Proteomes" id="UP001155057">
    <property type="component" value="Unassembled WGS sequence"/>
</dbReference>
<dbReference type="PANTHER" id="PTHR11142">
    <property type="entry name" value="PSEUDOURIDYLATE SYNTHASE"/>
    <property type="match status" value="1"/>
</dbReference>
<dbReference type="SUPFAM" id="SSF55120">
    <property type="entry name" value="Pseudouridine synthase"/>
    <property type="match status" value="1"/>
</dbReference>
<dbReference type="AlphaFoldDB" id="A0A9X2Q998"/>
<evidence type="ECO:0000256" key="1">
    <source>
        <dbReference type="ARBA" id="ARBA00009375"/>
    </source>
</evidence>
<dbReference type="GO" id="GO:0003723">
    <property type="term" value="F:RNA binding"/>
    <property type="evidence" value="ECO:0007669"/>
    <property type="project" value="InterPro"/>
</dbReference>
<organism evidence="9 10">
    <name type="scientific">Salinibacter ruber</name>
    <dbReference type="NCBI Taxonomy" id="146919"/>
    <lineage>
        <taxon>Bacteria</taxon>
        <taxon>Pseudomonadati</taxon>
        <taxon>Rhodothermota</taxon>
        <taxon>Rhodothermia</taxon>
        <taxon>Rhodothermales</taxon>
        <taxon>Salinibacteraceae</taxon>
        <taxon>Salinibacter</taxon>
    </lineage>
</organism>
<evidence type="ECO:0000313" key="9">
    <source>
        <dbReference type="EMBL" id="MCS3710900.1"/>
    </source>
</evidence>
<dbReference type="InterPro" id="IPR020103">
    <property type="entry name" value="PsdUridine_synth_cat_dom_sf"/>
</dbReference>